<dbReference type="Proteomes" id="UP000028702">
    <property type="component" value="Unassembled WGS sequence"/>
</dbReference>
<comment type="caution">
    <text evidence="1">The sequence shown here is derived from an EMBL/GenBank/DDBJ whole genome shotgun (WGS) entry which is preliminary data.</text>
</comment>
<dbReference type="RefSeq" id="WP_045441567.1">
    <property type="nucleotide sequence ID" value="NZ_BBIO01000001.1"/>
</dbReference>
<evidence type="ECO:0000313" key="1">
    <source>
        <dbReference type="EMBL" id="GAK43543.1"/>
    </source>
</evidence>
<reference evidence="1 2" key="1">
    <citation type="submission" date="2014-07" db="EMBL/GenBank/DDBJ databases">
        <title>Tepidicaulis marinum gen. nov., sp. nov., a novel marine bacterium denitrifying nitrate to nitrous oxide strictly under microaerobic conditions.</title>
        <authorList>
            <person name="Takeuchi M."/>
            <person name="Yamagishi T."/>
            <person name="Kamagata Y."/>
            <person name="Oshima K."/>
            <person name="Hattori M."/>
            <person name="Katayama T."/>
            <person name="Hanada S."/>
            <person name="Tamaki H."/>
            <person name="Marumo K."/>
            <person name="Maeda H."/>
            <person name="Nedachi M."/>
            <person name="Iwasaki W."/>
            <person name="Suwa Y."/>
            <person name="Sakata S."/>
        </authorList>
    </citation>
    <scope>NUCLEOTIDE SEQUENCE [LARGE SCALE GENOMIC DNA]</scope>
    <source>
        <strain evidence="1 2">MA2</strain>
    </source>
</reference>
<keyword evidence="2" id="KW-1185">Reference proteome</keyword>
<evidence type="ECO:0000313" key="2">
    <source>
        <dbReference type="Proteomes" id="UP000028702"/>
    </source>
</evidence>
<name>A0A081B675_9HYPH</name>
<proteinExistence type="predicted"/>
<sequence length="84" mass="9189">MSNVIDLRPVVQSVPCLSNGWHWLQRRSDGAMRLGFFNQLGGWRVSDAIGRTELMGRAAVARQYRIVAALPLPLSPADINGEGA</sequence>
<organism evidence="1 2">
    <name type="scientific">Tepidicaulis marinus</name>
    <dbReference type="NCBI Taxonomy" id="1333998"/>
    <lineage>
        <taxon>Bacteria</taxon>
        <taxon>Pseudomonadati</taxon>
        <taxon>Pseudomonadota</taxon>
        <taxon>Alphaproteobacteria</taxon>
        <taxon>Hyphomicrobiales</taxon>
        <taxon>Parvibaculaceae</taxon>
        <taxon>Tepidicaulis</taxon>
    </lineage>
</organism>
<protein>
    <submittedName>
        <fullName evidence="1">Uncharacterized protein</fullName>
    </submittedName>
</protein>
<dbReference type="STRING" id="1333998.M2A_0042"/>
<dbReference type="AlphaFoldDB" id="A0A081B675"/>
<accession>A0A081B675</accession>
<gene>
    <name evidence="1" type="ORF">M2A_0042</name>
</gene>
<dbReference type="EMBL" id="BBIO01000001">
    <property type="protein sequence ID" value="GAK43543.1"/>
    <property type="molecule type" value="Genomic_DNA"/>
</dbReference>